<evidence type="ECO:0000256" key="6">
    <source>
        <dbReference type="ARBA" id="ARBA00022691"/>
    </source>
</evidence>
<dbReference type="EC" id="2.1.1.220" evidence="2 9"/>
<evidence type="ECO:0000256" key="7">
    <source>
        <dbReference type="ARBA" id="ARBA00022694"/>
    </source>
</evidence>
<dbReference type="PANTHER" id="PTHR12133:SF2">
    <property type="entry name" value="TRNA (ADENINE(58)-N(1))-METHYLTRANSFERASE CATALYTIC SUBUNIT TRMT61A"/>
    <property type="match status" value="1"/>
</dbReference>
<evidence type="ECO:0000256" key="1">
    <source>
        <dbReference type="ARBA" id="ARBA00004123"/>
    </source>
</evidence>
<accession>A0A2T9Z195</accession>
<keyword evidence="5 9" id="KW-0808">Transferase</keyword>
<dbReference type="SUPFAM" id="SSF53335">
    <property type="entry name" value="S-adenosyl-L-methionine-dependent methyltransferases"/>
    <property type="match status" value="1"/>
</dbReference>
<keyword evidence="13" id="KW-1185">Reference proteome</keyword>
<evidence type="ECO:0000256" key="9">
    <source>
        <dbReference type="PIRNR" id="PIRNR017269"/>
    </source>
</evidence>
<dbReference type="Gene3D" id="3.40.50.150">
    <property type="entry name" value="Vaccinia Virus protein VP39"/>
    <property type="match status" value="1"/>
</dbReference>
<dbReference type="GO" id="GO:0005634">
    <property type="term" value="C:nucleus"/>
    <property type="evidence" value="ECO:0007669"/>
    <property type="project" value="UniProtKB-SubCell"/>
</dbReference>
<dbReference type="PANTHER" id="PTHR12133">
    <property type="entry name" value="TRNA (ADENINE(58)-N(1))-METHYLTRANSFERASE"/>
    <property type="match status" value="1"/>
</dbReference>
<evidence type="ECO:0000256" key="5">
    <source>
        <dbReference type="ARBA" id="ARBA00022679"/>
    </source>
</evidence>
<keyword evidence="8 9" id="KW-0539">Nucleus</keyword>
<feature type="binding site" evidence="10">
    <location>
        <position position="134"/>
    </location>
    <ligand>
        <name>S-adenosyl-L-methionine</name>
        <dbReference type="ChEBI" id="CHEBI:59789"/>
    </ligand>
</feature>
<comment type="function">
    <text evidence="9">Catalytic subunit of tRNA (adenine-N(1)-)-methyltransferase, which catalyzes the formation of N(1)-methyladenine at position 58 (m1A58) in initiator methionyl-tRNA.</text>
</comment>
<feature type="domain" description="tRNA (adenine(58)-N(1))-methyltransferase catalytic subunit TRM61 C-terminal" evidence="11">
    <location>
        <begin position="63"/>
        <end position="310"/>
    </location>
</feature>
<evidence type="ECO:0000256" key="4">
    <source>
        <dbReference type="ARBA" id="ARBA00022603"/>
    </source>
</evidence>
<evidence type="ECO:0000256" key="8">
    <source>
        <dbReference type="ARBA" id="ARBA00023242"/>
    </source>
</evidence>
<comment type="caution">
    <text evidence="12">The sequence shown here is derived from an EMBL/GenBank/DDBJ whole genome shotgun (WGS) entry which is preliminary data.</text>
</comment>
<evidence type="ECO:0000313" key="12">
    <source>
        <dbReference type="EMBL" id="PVU98353.1"/>
    </source>
</evidence>
<evidence type="ECO:0000256" key="3">
    <source>
        <dbReference type="ARBA" id="ARBA00015963"/>
    </source>
</evidence>
<dbReference type="OrthoDB" id="1925287at2759"/>
<dbReference type="GO" id="GO:0160107">
    <property type="term" value="F:tRNA (adenine(58)-N1)-methyltransferase activity"/>
    <property type="evidence" value="ECO:0007669"/>
    <property type="project" value="UniProtKB-EC"/>
</dbReference>
<dbReference type="InterPro" id="IPR049470">
    <property type="entry name" value="TRM61_C"/>
</dbReference>
<protein>
    <recommendedName>
        <fullName evidence="3 9">tRNA (adenine(58)-N(1))-methyltransferase catalytic subunit TRM61</fullName>
        <ecNumber evidence="2 9">2.1.1.220</ecNumber>
    </recommendedName>
</protein>
<dbReference type="EMBL" id="MBFT01000082">
    <property type="protein sequence ID" value="PVU98353.1"/>
    <property type="molecule type" value="Genomic_DNA"/>
</dbReference>
<evidence type="ECO:0000313" key="13">
    <source>
        <dbReference type="Proteomes" id="UP000245699"/>
    </source>
</evidence>
<dbReference type="Proteomes" id="UP000245699">
    <property type="component" value="Unassembled WGS sequence"/>
</dbReference>
<proteinExistence type="inferred from homology"/>
<dbReference type="Gene3D" id="3.10.330.20">
    <property type="match status" value="1"/>
</dbReference>
<gene>
    <name evidence="12" type="ORF">BB559_001631</name>
</gene>
<dbReference type="PROSITE" id="PS51620">
    <property type="entry name" value="SAM_TRM61"/>
    <property type="match status" value="1"/>
</dbReference>
<evidence type="ECO:0000256" key="10">
    <source>
        <dbReference type="PIRSR" id="PIRSR017269-1"/>
    </source>
</evidence>
<dbReference type="GO" id="GO:0031515">
    <property type="term" value="C:tRNA (m1A) methyltransferase complex"/>
    <property type="evidence" value="ECO:0007669"/>
    <property type="project" value="UniProtKB-UniRule"/>
</dbReference>
<dbReference type="InterPro" id="IPR029063">
    <property type="entry name" value="SAM-dependent_MTases_sf"/>
</dbReference>
<dbReference type="GO" id="GO:0030488">
    <property type="term" value="P:tRNA methylation"/>
    <property type="evidence" value="ECO:0007669"/>
    <property type="project" value="InterPro"/>
</dbReference>
<dbReference type="STRING" id="61424.A0A2T9Z195"/>
<dbReference type="PIRSF" id="PIRSF017269">
    <property type="entry name" value="GCD14"/>
    <property type="match status" value="1"/>
</dbReference>
<dbReference type="AlphaFoldDB" id="A0A2T9Z195"/>
<dbReference type="Pfam" id="PF08704">
    <property type="entry name" value="GCD14"/>
    <property type="match status" value="1"/>
</dbReference>
<dbReference type="FunFam" id="3.10.330.20:FF:000002">
    <property type="entry name" value="tRNA (adenine(58)-N(1))-methyltransferase catalytic subunit TRMT61A"/>
    <property type="match status" value="1"/>
</dbReference>
<comment type="similarity">
    <text evidence="9">Belongs to the class I-like SAM-binding methyltransferase superfamily. TRM61 family.</text>
</comment>
<keyword evidence="7 9" id="KW-0819">tRNA processing</keyword>
<reference evidence="12 13" key="1">
    <citation type="journal article" date="2018" name="MBio">
        <title>Comparative Genomics Reveals the Core Gene Toolbox for the Fungus-Insect Symbiosis.</title>
        <authorList>
            <person name="Wang Y."/>
            <person name="Stata M."/>
            <person name="Wang W."/>
            <person name="Stajich J.E."/>
            <person name="White M.M."/>
            <person name="Moncalvo J.M."/>
        </authorList>
    </citation>
    <scope>NUCLEOTIDE SEQUENCE [LARGE SCALE GENOMIC DNA]</scope>
    <source>
        <strain evidence="12 13">AUS-77-4</strain>
    </source>
</reference>
<name>A0A2T9Z195_9FUNG</name>
<keyword evidence="6 9" id="KW-0949">S-adenosyl-L-methionine</keyword>
<evidence type="ECO:0000256" key="2">
    <source>
        <dbReference type="ARBA" id="ARBA00012796"/>
    </source>
</evidence>
<dbReference type="InterPro" id="IPR014816">
    <property type="entry name" value="tRNA_MeTrfase_Gcd14"/>
</dbReference>
<organism evidence="12 13">
    <name type="scientific">Furculomyces boomerangus</name>
    <dbReference type="NCBI Taxonomy" id="61424"/>
    <lineage>
        <taxon>Eukaryota</taxon>
        <taxon>Fungi</taxon>
        <taxon>Fungi incertae sedis</taxon>
        <taxon>Zoopagomycota</taxon>
        <taxon>Kickxellomycotina</taxon>
        <taxon>Harpellomycetes</taxon>
        <taxon>Harpellales</taxon>
        <taxon>Harpellaceae</taxon>
        <taxon>Furculomyces</taxon>
    </lineage>
</organism>
<sequence length="316" mass="35544">MFHEYKKTIEKGDVVMLYMTRESIVPIVVDEEKNFNNKFGEYKHKKMIGMDYGTKMLSENKKGFLYLLHPTPELWTLSVPHRTQILYMPDISIISLKLDLKPGKIVIESGTGSGSFTHSIARSIAPSGHLHTFEYHEERAKIIKAELENHNLASIVTSNHRDVCKNGFSLEDVADAVFLDLPAPWEAVPAAVKSLRKDKVGRICTFSPCIEQVQRTALALNENGFFDIETIECLVRTHDSSHLEMPDIQSAIDGQKAKFKSNKGRKRLISSKIKNADEDAETQDISITKLLASKPVMTARGHTSYLTFASLLVNKP</sequence>
<evidence type="ECO:0000259" key="11">
    <source>
        <dbReference type="Pfam" id="PF08704"/>
    </source>
</evidence>
<comment type="catalytic activity">
    <reaction evidence="9">
        <text>adenosine(58) in tRNA + S-adenosyl-L-methionine = N(1)-methyladenosine(58) in tRNA + S-adenosyl-L-homocysteine + H(+)</text>
        <dbReference type="Rhea" id="RHEA:43152"/>
        <dbReference type="Rhea" id="RHEA-COMP:10365"/>
        <dbReference type="Rhea" id="RHEA-COMP:10366"/>
        <dbReference type="ChEBI" id="CHEBI:15378"/>
        <dbReference type="ChEBI" id="CHEBI:57856"/>
        <dbReference type="ChEBI" id="CHEBI:59789"/>
        <dbReference type="ChEBI" id="CHEBI:74411"/>
        <dbReference type="ChEBI" id="CHEBI:74491"/>
        <dbReference type="EC" id="2.1.1.220"/>
    </reaction>
</comment>
<dbReference type="FunFam" id="3.40.50.150:FF:000247">
    <property type="entry name" value="tRNA (adenine(58)-N(1))-methyltransferase catalytic subunit TRM61"/>
    <property type="match status" value="1"/>
</dbReference>
<comment type="subcellular location">
    <subcellularLocation>
        <location evidence="1 9">Nucleus</location>
    </subcellularLocation>
</comment>
<feature type="binding site" evidence="10">
    <location>
        <position position="180"/>
    </location>
    <ligand>
        <name>S-adenosyl-L-methionine</name>
        <dbReference type="ChEBI" id="CHEBI:59789"/>
    </ligand>
</feature>
<keyword evidence="4 9" id="KW-0489">Methyltransferase</keyword>